<feature type="compositionally biased region" description="Basic and acidic residues" evidence="1">
    <location>
        <begin position="25"/>
        <end position="37"/>
    </location>
</feature>
<dbReference type="Proteomes" id="UP001236806">
    <property type="component" value="Unassembled WGS sequence"/>
</dbReference>
<name>A0ABU0PKR1_9MICC</name>
<keyword evidence="2" id="KW-1133">Transmembrane helix</keyword>
<reference evidence="3 4" key="1">
    <citation type="submission" date="2023-07" db="EMBL/GenBank/DDBJ databases">
        <title>Comparative genomics of wheat-associated soil bacteria to identify genetic determinants of phenazine resistance.</title>
        <authorList>
            <person name="Mouncey N."/>
        </authorList>
    </citation>
    <scope>NUCLEOTIDE SEQUENCE [LARGE SCALE GENOMIC DNA]</scope>
    <source>
        <strain evidence="3 4">W1I3</strain>
    </source>
</reference>
<evidence type="ECO:0000313" key="3">
    <source>
        <dbReference type="EMBL" id="MDQ0674553.1"/>
    </source>
</evidence>
<evidence type="ECO:0000313" key="4">
    <source>
        <dbReference type="Proteomes" id="UP001236806"/>
    </source>
</evidence>
<gene>
    <name evidence="3" type="ORF">QFZ36_002114</name>
</gene>
<evidence type="ECO:0000256" key="2">
    <source>
        <dbReference type="SAM" id="Phobius"/>
    </source>
</evidence>
<keyword evidence="2" id="KW-0472">Membrane</keyword>
<dbReference type="EMBL" id="JAUSXB010000001">
    <property type="protein sequence ID" value="MDQ0674553.1"/>
    <property type="molecule type" value="Genomic_DNA"/>
</dbReference>
<protein>
    <submittedName>
        <fullName evidence="3">Uncharacterized protein</fullName>
    </submittedName>
</protein>
<feature type="region of interest" description="Disordered" evidence="1">
    <location>
        <begin position="1"/>
        <end position="37"/>
    </location>
</feature>
<feature type="transmembrane region" description="Helical" evidence="2">
    <location>
        <begin position="77"/>
        <end position="102"/>
    </location>
</feature>
<feature type="transmembrane region" description="Helical" evidence="2">
    <location>
        <begin position="114"/>
        <end position="134"/>
    </location>
</feature>
<comment type="caution">
    <text evidence="3">The sequence shown here is derived from an EMBL/GenBank/DDBJ whole genome shotgun (WGS) entry which is preliminary data.</text>
</comment>
<evidence type="ECO:0000256" key="1">
    <source>
        <dbReference type="SAM" id="MobiDB-lite"/>
    </source>
</evidence>
<feature type="transmembrane region" description="Helical" evidence="2">
    <location>
        <begin position="44"/>
        <end position="65"/>
    </location>
</feature>
<sequence>MGIPPPDTNRPVDGTKPPDGPPEAGTREQGTEGYERKATHSVTMAVLAILSMIVTAPLAAFAMLGTYPSSGPSPLPWVAPLVFFSLPLLFALPSLALAISVIKNSPDTSPARSSAAFALCISGLVFALALGPALDQLGN</sequence>
<keyword evidence="4" id="KW-1185">Reference proteome</keyword>
<organism evidence="3 4">
    <name type="scientific">Pseudarthrobacter siccitolerans</name>
    <dbReference type="NCBI Taxonomy" id="861266"/>
    <lineage>
        <taxon>Bacteria</taxon>
        <taxon>Bacillati</taxon>
        <taxon>Actinomycetota</taxon>
        <taxon>Actinomycetes</taxon>
        <taxon>Micrococcales</taxon>
        <taxon>Micrococcaceae</taxon>
        <taxon>Pseudarthrobacter</taxon>
    </lineage>
</organism>
<accession>A0ABU0PKR1</accession>
<proteinExistence type="predicted"/>
<keyword evidence="2" id="KW-0812">Transmembrane</keyword>